<evidence type="ECO:0000256" key="6">
    <source>
        <dbReference type="ARBA" id="ARBA00023136"/>
    </source>
</evidence>
<name>A0ABW3Z1F9_MYCRA</name>
<evidence type="ECO:0000256" key="1">
    <source>
        <dbReference type="ARBA" id="ARBA00004127"/>
    </source>
</evidence>
<evidence type="ECO:0000313" key="9">
    <source>
        <dbReference type="Proteomes" id="UP001597173"/>
    </source>
</evidence>
<sequence length="387" mass="41094">MSFTETTTTSWLARLKNALVMILVGIALVCGCIWLLAWNEGRSVTTYRALVEGAGLVVSVDSASVDPANEGRLVHVAGSIQPDGVPADEELVVSAEGALAVRRIVEMYQWVQQEKSETQKQLGGSEETVTTYTYAKEWRSDAVDSGSFRQSGHDNPDMPIEGAFFTVESASLGAFRVDGDAAAALGRSSAIKLTSDDAMQMGAIIDLDRPASMQNGWAVFSEDPRKPAIGDLRIRLERVDLGEASFVGAQRGDELVRYRASNGRTLFLSDAGIVDAARMFDAAQSENTLITWLVRAGGLLGIFVGFAMMLSILGVIADVVPFIGSIVRFGTGAVALVLTVLIGPLVIAIAWIAYRPLVATGVLVAGVLLAAGIVYLRRGGRVTPATA</sequence>
<dbReference type="Pfam" id="PF07787">
    <property type="entry name" value="TMEM43"/>
    <property type="match status" value="1"/>
</dbReference>
<evidence type="ECO:0000256" key="2">
    <source>
        <dbReference type="ARBA" id="ARBA00004586"/>
    </source>
</evidence>
<keyword evidence="6 7" id="KW-0472">Membrane</keyword>
<evidence type="ECO:0000256" key="3">
    <source>
        <dbReference type="ARBA" id="ARBA00022692"/>
    </source>
</evidence>
<keyword evidence="3 7" id="KW-0812">Transmembrane</keyword>
<dbReference type="RefSeq" id="WP_374840292.1">
    <property type="nucleotide sequence ID" value="NZ_JBHEEW010000014.1"/>
</dbReference>
<dbReference type="InterPro" id="IPR012430">
    <property type="entry name" value="TMEM43_fam"/>
</dbReference>
<feature type="transmembrane region" description="Helical" evidence="7">
    <location>
        <begin position="18"/>
        <end position="38"/>
    </location>
</feature>
<reference evidence="9" key="1">
    <citation type="journal article" date="2019" name="Int. J. Syst. Evol. Microbiol.">
        <title>The Global Catalogue of Microorganisms (GCM) 10K type strain sequencing project: providing services to taxonomists for standard genome sequencing and annotation.</title>
        <authorList>
            <consortium name="The Broad Institute Genomics Platform"/>
            <consortium name="The Broad Institute Genome Sequencing Center for Infectious Disease"/>
            <person name="Wu L."/>
            <person name="Ma J."/>
        </authorList>
    </citation>
    <scope>NUCLEOTIDE SEQUENCE [LARGE SCALE GENOMIC DNA]</scope>
    <source>
        <strain evidence="9">CCUG 55609</strain>
    </source>
</reference>
<evidence type="ECO:0000313" key="8">
    <source>
        <dbReference type="EMBL" id="MFD1329926.1"/>
    </source>
</evidence>
<dbReference type="PANTHER" id="PTHR13416">
    <property type="match status" value="1"/>
</dbReference>
<keyword evidence="4" id="KW-0256">Endoplasmic reticulum</keyword>
<comment type="caution">
    <text evidence="8">The sequence shown here is derived from an EMBL/GenBank/DDBJ whole genome shotgun (WGS) entry which is preliminary data.</text>
</comment>
<organism evidence="8 9">
    <name type="scientific">Mycoplana ramosa</name>
    <name type="common">Mycoplana bullata</name>
    <dbReference type="NCBI Taxonomy" id="40837"/>
    <lineage>
        <taxon>Bacteria</taxon>
        <taxon>Pseudomonadati</taxon>
        <taxon>Pseudomonadota</taxon>
        <taxon>Alphaproteobacteria</taxon>
        <taxon>Hyphomicrobiales</taxon>
        <taxon>Rhizobiaceae</taxon>
        <taxon>Mycoplana</taxon>
    </lineage>
</organism>
<proteinExistence type="predicted"/>
<keyword evidence="5 7" id="KW-1133">Transmembrane helix</keyword>
<dbReference type="Proteomes" id="UP001597173">
    <property type="component" value="Unassembled WGS sequence"/>
</dbReference>
<gene>
    <name evidence="8" type="ORF">ACFQ33_18705</name>
</gene>
<protein>
    <submittedName>
        <fullName evidence="8">TMEM43 family protein</fullName>
    </submittedName>
</protein>
<accession>A0ABW3Z1F9</accession>
<comment type="subcellular location">
    <subcellularLocation>
        <location evidence="1">Endomembrane system</location>
        <topology evidence="1">Multi-pass membrane protein</topology>
    </subcellularLocation>
    <subcellularLocation>
        <location evidence="2">Endoplasmic reticulum membrane</location>
    </subcellularLocation>
</comment>
<evidence type="ECO:0000256" key="4">
    <source>
        <dbReference type="ARBA" id="ARBA00022824"/>
    </source>
</evidence>
<evidence type="ECO:0000256" key="5">
    <source>
        <dbReference type="ARBA" id="ARBA00022989"/>
    </source>
</evidence>
<keyword evidence="9" id="KW-1185">Reference proteome</keyword>
<feature type="transmembrane region" description="Helical" evidence="7">
    <location>
        <begin position="292"/>
        <end position="317"/>
    </location>
</feature>
<dbReference type="PANTHER" id="PTHR13416:SF2">
    <property type="entry name" value="TRANSMEMBRANE PROTEIN 43"/>
    <property type="match status" value="1"/>
</dbReference>
<feature type="transmembrane region" description="Helical" evidence="7">
    <location>
        <begin position="358"/>
        <end position="376"/>
    </location>
</feature>
<dbReference type="EMBL" id="JBHTNF010000015">
    <property type="protein sequence ID" value="MFD1329926.1"/>
    <property type="molecule type" value="Genomic_DNA"/>
</dbReference>
<evidence type="ECO:0000256" key="7">
    <source>
        <dbReference type="SAM" id="Phobius"/>
    </source>
</evidence>
<feature type="transmembrane region" description="Helical" evidence="7">
    <location>
        <begin position="329"/>
        <end position="352"/>
    </location>
</feature>